<dbReference type="InterPro" id="IPR046342">
    <property type="entry name" value="CBS_dom_sf"/>
</dbReference>
<proteinExistence type="predicted"/>
<keyword evidence="1" id="KW-0129">CBS domain</keyword>
<dbReference type="InterPro" id="IPR000644">
    <property type="entry name" value="CBS_dom"/>
</dbReference>
<dbReference type="PROSITE" id="PS51371">
    <property type="entry name" value="CBS"/>
    <property type="match status" value="1"/>
</dbReference>
<dbReference type="SUPFAM" id="SSF54631">
    <property type="entry name" value="CBS-domain pair"/>
    <property type="match status" value="1"/>
</dbReference>
<evidence type="ECO:0000313" key="4">
    <source>
        <dbReference type="Proteomes" id="UP000199155"/>
    </source>
</evidence>
<evidence type="ECO:0000313" key="3">
    <source>
        <dbReference type="EMBL" id="SDL02974.1"/>
    </source>
</evidence>
<reference evidence="3 4" key="1">
    <citation type="submission" date="2016-10" db="EMBL/GenBank/DDBJ databases">
        <authorList>
            <person name="de Groot N.N."/>
        </authorList>
    </citation>
    <scope>NUCLEOTIDE SEQUENCE [LARGE SCALE GENOMIC DNA]</scope>
    <source>
        <strain evidence="3 4">CGMCC 4.5727</strain>
    </source>
</reference>
<accession>A0A1G9GQP0</accession>
<dbReference type="RefSeq" id="WP_093615846.1">
    <property type="nucleotide sequence ID" value="NZ_FNFF01000016.1"/>
</dbReference>
<dbReference type="STRING" id="417292.SAMN05421806_116152"/>
<gene>
    <name evidence="3" type="ORF">SAMN05421806_116152</name>
</gene>
<evidence type="ECO:0000259" key="2">
    <source>
        <dbReference type="PROSITE" id="PS51371"/>
    </source>
</evidence>
<protein>
    <submittedName>
        <fullName evidence="3">DNA-binding transcriptional regulator, MarR family</fullName>
    </submittedName>
</protein>
<organism evidence="3 4">
    <name type="scientific">Streptomyces indicus</name>
    <dbReference type="NCBI Taxonomy" id="417292"/>
    <lineage>
        <taxon>Bacteria</taxon>
        <taxon>Bacillati</taxon>
        <taxon>Actinomycetota</taxon>
        <taxon>Actinomycetes</taxon>
        <taxon>Kitasatosporales</taxon>
        <taxon>Streptomycetaceae</taxon>
        <taxon>Streptomyces</taxon>
    </lineage>
</organism>
<keyword evidence="4" id="KW-1185">Reference proteome</keyword>
<dbReference type="Proteomes" id="UP000199155">
    <property type="component" value="Unassembled WGS sequence"/>
</dbReference>
<sequence>MYAADLAHPCQSLDVDCDAVVAARLLAVSSEPFLVLVDSGGEPLGFAHAQEVLRHLLPSSLTAHPGLISLTGPFARAHLARGLSGRRLLDLLPPLTPPLHVTADTEITQVLARLTRTDSPAAVVVDREGARPDIRGIITAQRLLRLLFEERSSSEDGLLDSAAAVLAASRLLVAVSARSLAEVEETLTLLQFRLMVVLGVSGAATMHRLSGLLGVEGRVVRRLVEMLLSSGLVQESERMRDRMEADYVLSPRGLDLVHDVTRRRMEAITRILESMPDEERAALVPVLRAFARAAGEPSAELVAAALGA</sequence>
<dbReference type="Gene3D" id="1.10.10.10">
    <property type="entry name" value="Winged helix-like DNA-binding domain superfamily/Winged helix DNA-binding domain"/>
    <property type="match status" value="1"/>
</dbReference>
<dbReference type="AlphaFoldDB" id="A0A1G9GQP0"/>
<dbReference type="InterPro" id="IPR036388">
    <property type="entry name" value="WH-like_DNA-bd_sf"/>
</dbReference>
<name>A0A1G9GQP0_9ACTN</name>
<dbReference type="EMBL" id="FNFF01000016">
    <property type="protein sequence ID" value="SDL02974.1"/>
    <property type="molecule type" value="Genomic_DNA"/>
</dbReference>
<dbReference type="Pfam" id="PF00571">
    <property type="entry name" value="CBS"/>
    <property type="match status" value="1"/>
</dbReference>
<dbReference type="GO" id="GO:0003677">
    <property type="term" value="F:DNA binding"/>
    <property type="evidence" value="ECO:0007669"/>
    <property type="project" value="UniProtKB-KW"/>
</dbReference>
<dbReference type="Gene3D" id="3.10.580.10">
    <property type="entry name" value="CBS-domain"/>
    <property type="match status" value="1"/>
</dbReference>
<dbReference type="InterPro" id="IPR036390">
    <property type="entry name" value="WH_DNA-bd_sf"/>
</dbReference>
<feature type="domain" description="CBS" evidence="2">
    <location>
        <begin position="94"/>
        <end position="153"/>
    </location>
</feature>
<dbReference type="SUPFAM" id="SSF46785">
    <property type="entry name" value="Winged helix' DNA-binding domain"/>
    <property type="match status" value="1"/>
</dbReference>
<evidence type="ECO:0000256" key="1">
    <source>
        <dbReference type="PROSITE-ProRule" id="PRU00703"/>
    </source>
</evidence>
<keyword evidence="3" id="KW-0238">DNA-binding</keyword>